<organism evidence="7">
    <name type="scientific">hydrothermal vent metagenome</name>
    <dbReference type="NCBI Taxonomy" id="652676"/>
    <lineage>
        <taxon>unclassified sequences</taxon>
        <taxon>metagenomes</taxon>
        <taxon>ecological metagenomes</taxon>
    </lineage>
</organism>
<dbReference type="GO" id="GO:0019430">
    <property type="term" value="P:removal of superoxide radicals"/>
    <property type="evidence" value="ECO:0007669"/>
    <property type="project" value="InterPro"/>
</dbReference>
<keyword evidence="2" id="KW-0274">FAD</keyword>
<accession>A0A1W1CJZ0</accession>
<dbReference type="Gene3D" id="3.50.50.60">
    <property type="entry name" value="FAD/NAD(P)-binding domain"/>
    <property type="match status" value="2"/>
</dbReference>
<keyword evidence="4" id="KW-1015">Disulfide bond</keyword>
<dbReference type="Pfam" id="PF07992">
    <property type="entry name" value="Pyr_redox_2"/>
    <property type="match status" value="1"/>
</dbReference>
<dbReference type="GO" id="GO:0005737">
    <property type="term" value="C:cytoplasm"/>
    <property type="evidence" value="ECO:0007669"/>
    <property type="project" value="InterPro"/>
</dbReference>
<evidence type="ECO:0000256" key="4">
    <source>
        <dbReference type="ARBA" id="ARBA00023157"/>
    </source>
</evidence>
<evidence type="ECO:0000256" key="3">
    <source>
        <dbReference type="ARBA" id="ARBA00023002"/>
    </source>
</evidence>
<dbReference type="PANTHER" id="PTHR48105">
    <property type="entry name" value="THIOREDOXIN REDUCTASE 1-RELATED-RELATED"/>
    <property type="match status" value="1"/>
</dbReference>
<dbReference type="AlphaFoldDB" id="A0A1W1CJZ0"/>
<dbReference type="InterPro" id="IPR023753">
    <property type="entry name" value="FAD/NAD-binding_dom"/>
</dbReference>
<dbReference type="GO" id="GO:0004791">
    <property type="term" value="F:thioredoxin-disulfide reductase (NADPH) activity"/>
    <property type="evidence" value="ECO:0007669"/>
    <property type="project" value="UniProtKB-EC"/>
</dbReference>
<dbReference type="EC" id="1.8.1.9" evidence="7"/>
<dbReference type="InterPro" id="IPR008255">
    <property type="entry name" value="Pyr_nucl-diS_OxRdtase_2_AS"/>
</dbReference>
<dbReference type="EMBL" id="FPHK01000099">
    <property type="protein sequence ID" value="SFV66188.1"/>
    <property type="molecule type" value="Genomic_DNA"/>
</dbReference>
<protein>
    <submittedName>
        <fullName evidence="7">Thioredoxin reductase</fullName>
        <ecNumber evidence="7">1.8.1.9</ecNumber>
    </submittedName>
</protein>
<evidence type="ECO:0000256" key="1">
    <source>
        <dbReference type="ARBA" id="ARBA00022630"/>
    </source>
</evidence>
<feature type="domain" description="FAD/NAD(P)-binding" evidence="6">
    <location>
        <begin position="7"/>
        <end position="300"/>
    </location>
</feature>
<reference evidence="7" key="1">
    <citation type="submission" date="2016-10" db="EMBL/GenBank/DDBJ databases">
        <authorList>
            <person name="de Groot N.N."/>
        </authorList>
    </citation>
    <scope>NUCLEOTIDE SEQUENCE</scope>
</reference>
<keyword evidence="3 7" id="KW-0560">Oxidoreductase</keyword>
<dbReference type="PRINTS" id="PR00469">
    <property type="entry name" value="PNDRDTASEII"/>
</dbReference>
<evidence type="ECO:0000313" key="7">
    <source>
        <dbReference type="EMBL" id="SFV66188.1"/>
    </source>
</evidence>
<dbReference type="PROSITE" id="PS00573">
    <property type="entry name" value="PYRIDINE_REDOX_2"/>
    <property type="match status" value="1"/>
</dbReference>
<keyword evidence="1" id="KW-0285">Flavoprotein</keyword>
<proteinExistence type="predicted"/>
<keyword evidence="5" id="KW-0676">Redox-active center</keyword>
<dbReference type="InterPro" id="IPR005982">
    <property type="entry name" value="Thioredox_Rdtase"/>
</dbReference>
<evidence type="ECO:0000256" key="5">
    <source>
        <dbReference type="ARBA" id="ARBA00023284"/>
    </source>
</evidence>
<name>A0A1W1CJZ0_9ZZZZ</name>
<evidence type="ECO:0000256" key="2">
    <source>
        <dbReference type="ARBA" id="ARBA00022827"/>
    </source>
</evidence>
<dbReference type="InterPro" id="IPR050097">
    <property type="entry name" value="Ferredoxin-NADP_redctase_2"/>
</dbReference>
<dbReference type="InterPro" id="IPR036188">
    <property type="entry name" value="FAD/NAD-bd_sf"/>
</dbReference>
<dbReference type="PRINTS" id="PR00368">
    <property type="entry name" value="FADPNR"/>
</dbReference>
<dbReference type="NCBIfam" id="TIGR01292">
    <property type="entry name" value="TRX_reduct"/>
    <property type="match status" value="1"/>
</dbReference>
<dbReference type="SUPFAM" id="SSF51905">
    <property type="entry name" value="FAD/NAD(P)-binding domain"/>
    <property type="match status" value="1"/>
</dbReference>
<evidence type="ECO:0000259" key="6">
    <source>
        <dbReference type="Pfam" id="PF07992"/>
    </source>
</evidence>
<sequence>MSSNILDCAIVGGGPAGLTAGLYTTRGGLENVTMFEKGMPGGQITQSSEIENYPGVTGEITGMDLMMPWPEQCQKFGLKHDMVEIKQIRKDGDIFSVIQSDDSIVHAHSVIVCTGSSPRRAGFKGENEFLGKGVSTCATCDGFFYKGKEVAVIGGGDTALEEALYLAKICSKVYLIHRRESFRAAPNTVKRVQENEKIVLVLNATPDEVYGDAMGVTGIKVKDNAGNLRDMTVPGVFVFVGNDVNNQTLIQNDGTFLCDVNEQGQIIVDLSMRTSVAGLFAAGDMRIEAPKQVISAAGDGAVAAISAIAYVDELLN</sequence>
<gene>
    <name evidence="7" type="ORF">MNB_SM-6-825</name>
</gene>